<keyword evidence="6" id="KW-0694">RNA-binding</keyword>
<evidence type="ECO:0000256" key="7">
    <source>
        <dbReference type="ARBA" id="ARBA00023016"/>
    </source>
</evidence>
<dbReference type="Pfam" id="PF07927">
    <property type="entry name" value="HicA_toxin"/>
    <property type="match status" value="1"/>
</dbReference>
<dbReference type="GO" id="GO:0003729">
    <property type="term" value="F:mRNA binding"/>
    <property type="evidence" value="ECO:0007669"/>
    <property type="project" value="InterPro"/>
</dbReference>
<name>A0A7K3MR87_9BACE</name>
<keyword evidence="5" id="KW-0378">Hydrolase</keyword>
<protein>
    <submittedName>
        <fullName evidence="9">Addiction module toxin, HicA family</fullName>
    </submittedName>
</protein>
<dbReference type="OrthoDB" id="9798547at2"/>
<evidence type="ECO:0000256" key="6">
    <source>
        <dbReference type="ARBA" id="ARBA00022884"/>
    </source>
</evidence>
<evidence type="ECO:0000256" key="2">
    <source>
        <dbReference type="ARBA" id="ARBA00022649"/>
    </source>
</evidence>
<dbReference type="GO" id="GO:0016787">
    <property type="term" value="F:hydrolase activity"/>
    <property type="evidence" value="ECO:0007669"/>
    <property type="project" value="UniProtKB-KW"/>
</dbReference>
<keyword evidence="2" id="KW-1277">Toxin-antitoxin system</keyword>
<dbReference type="GeneID" id="93049709"/>
<dbReference type="Gene3D" id="3.30.920.30">
    <property type="entry name" value="Hypothetical protein"/>
    <property type="match status" value="1"/>
</dbReference>
<evidence type="ECO:0000313" key="11">
    <source>
        <dbReference type="Proteomes" id="UP000491181"/>
    </source>
</evidence>
<proteinExistence type="inferred from homology"/>
<evidence type="ECO:0000313" key="8">
    <source>
        <dbReference type="EMBL" id="GFH88735.1"/>
    </source>
</evidence>
<keyword evidence="3" id="KW-0540">Nuclease</keyword>
<dbReference type="InterPro" id="IPR012933">
    <property type="entry name" value="HicA_mRNA_interferase"/>
</dbReference>
<comment type="similarity">
    <text evidence="1">Belongs to the HicA mRNA interferase family.</text>
</comment>
<dbReference type="Proteomes" id="UP000491181">
    <property type="component" value="Unassembled WGS sequence"/>
</dbReference>
<evidence type="ECO:0000256" key="3">
    <source>
        <dbReference type="ARBA" id="ARBA00022722"/>
    </source>
</evidence>
<evidence type="ECO:0000313" key="9">
    <source>
        <dbReference type="EMBL" id="TFU49865.1"/>
    </source>
</evidence>
<sequence length="65" mass="7442">MKTVKVSVILKTLENDGWYKVNQEGSHRQFKHPTKKGKVTVNGHKSDVVWGFLLKSIEEQSGLKF</sequence>
<dbReference type="EMBL" id="SPPV01000015">
    <property type="protein sequence ID" value="TFU49865.1"/>
    <property type="molecule type" value="Genomic_DNA"/>
</dbReference>
<dbReference type="InterPro" id="IPR038570">
    <property type="entry name" value="HicA_sf"/>
</dbReference>
<organism evidence="9 10">
    <name type="scientific">Bacteroides acidifaciens</name>
    <dbReference type="NCBI Taxonomy" id="85831"/>
    <lineage>
        <taxon>Bacteria</taxon>
        <taxon>Pseudomonadati</taxon>
        <taxon>Bacteroidota</taxon>
        <taxon>Bacteroidia</taxon>
        <taxon>Bacteroidales</taxon>
        <taxon>Bacteroidaceae</taxon>
        <taxon>Bacteroides</taxon>
    </lineage>
</organism>
<gene>
    <name evidence="9" type="ORF">E4T97_08445</name>
    <name evidence="8" type="ORF">IMSAGC001_04180</name>
</gene>
<dbReference type="GO" id="GO:0004519">
    <property type="term" value="F:endonuclease activity"/>
    <property type="evidence" value="ECO:0007669"/>
    <property type="project" value="UniProtKB-KW"/>
</dbReference>
<reference evidence="9 10" key="1">
    <citation type="submission" date="2019-03" db="EMBL/GenBank/DDBJ databases">
        <title>Diversity of the mouse oral microbiome.</title>
        <authorList>
            <person name="Joseph S."/>
            <person name="Aduse-Opoku J."/>
            <person name="Curtis M."/>
            <person name="Wade W."/>
            <person name="Hashim A."/>
        </authorList>
    </citation>
    <scope>NUCLEOTIDE SEQUENCE [LARGE SCALE GENOMIC DNA]</scope>
    <source>
        <strain evidence="9 10">P2318</strain>
    </source>
</reference>
<keyword evidence="4" id="KW-0255">Endonuclease</keyword>
<comment type="caution">
    <text evidence="9">The sequence shown here is derived from an EMBL/GenBank/DDBJ whole genome shotgun (WGS) entry which is preliminary data.</text>
</comment>
<dbReference type="Proteomes" id="UP000298073">
    <property type="component" value="Unassembled WGS sequence"/>
</dbReference>
<dbReference type="AlphaFoldDB" id="A0A7K3MR87"/>
<dbReference type="EMBL" id="BLLS01000337">
    <property type="protein sequence ID" value="GFH88735.1"/>
    <property type="molecule type" value="Genomic_DNA"/>
</dbReference>
<dbReference type="RefSeq" id="WP_024988891.1">
    <property type="nucleotide sequence ID" value="NZ_BLLS01000337.1"/>
</dbReference>
<evidence type="ECO:0000256" key="4">
    <source>
        <dbReference type="ARBA" id="ARBA00022759"/>
    </source>
</evidence>
<evidence type="ECO:0000256" key="1">
    <source>
        <dbReference type="ARBA" id="ARBA00006620"/>
    </source>
</evidence>
<evidence type="ECO:0000256" key="5">
    <source>
        <dbReference type="ARBA" id="ARBA00022801"/>
    </source>
</evidence>
<dbReference type="SUPFAM" id="SSF54786">
    <property type="entry name" value="YcfA/nrd intein domain"/>
    <property type="match status" value="1"/>
</dbReference>
<accession>A0A7K3MR87</accession>
<evidence type="ECO:0000313" key="10">
    <source>
        <dbReference type="Proteomes" id="UP000298073"/>
    </source>
</evidence>
<keyword evidence="7" id="KW-0346">Stress response</keyword>
<reference evidence="8 11" key="2">
    <citation type="journal article" date="2020" name="Microbiome">
        <title>Single-cell genomics of uncultured bacteria reveals dietary fiber responders in the mouse gut microbiota.</title>
        <authorList>
            <person name="Chijiiwa R."/>
            <person name="Hosokawa M."/>
            <person name="Kogawa M."/>
            <person name="Nishikawa Y."/>
            <person name="Ide K."/>
            <person name="Sakanashi C."/>
            <person name="Takahashi K."/>
            <person name="Takeyama H."/>
        </authorList>
    </citation>
    <scope>NUCLEOTIDE SEQUENCE [LARGE SCALE GENOMIC DNA]</scope>
    <source>
        <strain evidence="8">IMSAGC_001</strain>
    </source>
</reference>